<dbReference type="GO" id="GO:0004672">
    <property type="term" value="F:protein kinase activity"/>
    <property type="evidence" value="ECO:0007669"/>
    <property type="project" value="InterPro"/>
</dbReference>
<reference evidence="3 4" key="1">
    <citation type="submission" date="2017-06" db="EMBL/GenBank/DDBJ databases">
        <title>Comparative genomic analysis of Ambrosia Fusariam Clade fungi.</title>
        <authorList>
            <person name="Stajich J.E."/>
            <person name="Carrillo J."/>
            <person name="Kijimoto T."/>
            <person name="Eskalen A."/>
            <person name="O'Donnell K."/>
            <person name="Kasson M."/>
        </authorList>
    </citation>
    <scope>NUCLEOTIDE SEQUENCE [LARGE SCALE GENOMIC DNA]</scope>
    <source>
        <strain evidence="3">UCR3666</strain>
    </source>
</reference>
<dbReference type="InterPro" id="IPR051678">
    <property type="entry name" value="AGP_Transferase"/>
</dbReference>
<gene>
    <name evidence="3" type="ORF">CDV36_006271</name>
</gene>
<dbReference type="OrthoDB" id="4177236at2759"/>
<name>A0A3M2S904_9HYPO</name>
<dbReference type="Gene3D" id="3.90.1200.10">
    <property type="match status" value="1"/>
</dbReference>
<feature type="compositionally biased region" description="Basic and acidic residues" evidence="1">
    <location>
        <begin position="29"/>
        <end position="52"/>
    </location>
</feature>
<evidence type="ECO:0000259" key="2">
    <source>
        <dbReference type="PROSITE" id="PS50011"/>
    </source>
</evidence>
<dbReference type="AlphaFoldDB" id="A0A3M2S904"/>
<keyword evidence="4" id="KW-1185">Reference proteome</keyword>
<dbReference type="InterPro" id="IPR000719">
    <property type="entry name" value="Prot_kinase_dom"/>
</dbReference>
<sequence length="323" mass="36299">MGSSLSALPRRKRRSQEAKITPQPIIGPDFDKPYRDPKSTDDNHPFPLDDQHIGSPSEEQLYHAYTTGPRLYHYGKLKIIRVSKSLVIKGGPDVSKSESENMKFASETLHLPVPKVHRTFTANILGAFEAQVQGHFILMDYIPGPTVETYWELLDKATKESVAQQVADMIEKLQSRTIEHLPPGPLGRDPGEKCMGPWFTDYGAGPFNSLGDLEAWFNHKIDVCAQVQQLPTGTPRFQFNAMVLTHQDIAPRNLILSENNKVWLIDWGCAGVYPLGFDQAVMREQSGNHEFTDMVLSKLSDQYKTLTRQYSAIAYGLSTGRLL</sequence>
<dbReference type="EMBL" id="NKUJ01000094">
    <property type="protein sequence ID" value="RMJ14029.1"/>
    <property type="molecule type" value="Genomic_DNA"/>
</dbReference>
<dbReference type="PANTHER" id="PTHR21310">
    <property type="entry name" value="AMINOGLYCOSIDE PHOSPHOTRANSFERASE-RELATED-RELATED"/>
    <property type="match status" value="1"/>
</dbReference>
<dbReference type="InterPro" id="IPR011009">
    <property type="entry name" value="Kinase-like_dom_sf"/>
</dbReference>
<evidence type="ECO:0000313" key="3">
    <source>
        <dbReference type="EMBL" id="RMJ14029.1"/>
    </source>
</evidence>
<feature type="domain" description="Protein kinase" evidence="2">
    <location>
        <begin position="47"/>
        <end position="323"/>
    </location>
</feature>
<proteinExistence type="predicted"/>
<evidence type="ECO:0000256" key="1">
    <source>
        <dbReference type="SAM" id="MobiDB-lite"/>
    </source>
</evidence>
<accession>A0A3M2S904</accession>
<dbReference type="GO" id="GO:0005524">
    <property type="term" value="F:ATP binding"/>
    <property type="evidence" value="ECO:0007669"/>
    <property type="project" value="InterPro"/>
</dbReference>
<dbReference type="InterPro" id="IPR002575">
    <property type="entry name" value="Aminoglycoside_PTrfase"/>
</dbReference>
<dbReference type="PANTHER" id="PTHR21310:SF39">
    <property type="entry name" value="AMINOGLYCOSIDE PHOSPHOTRANSFERASE DOMAIN-CONTAINING PROTEIN"/>
    <property type="match status" value="1"/>
</dbReference>
<protein>
    <recommendedName>
        <fullName evidence="2">Protein kinase domain-containing protein</fullName>
    </recommendedName>
</protein>
<dbReference type="Pfam" id="PF01636">
    <property type="entry name" value="APH"/>
    <property type="match status" value="1"/>
</dbReference>
<dbReference type="SUPFAM" id="SSF56112">
    <property type="entry name" value="Protein kinase-like (PK-like)"/>
    <property type="match status" value="1"/>
</dbReference>
<dbReference type="Proteomes" id="UP000277212">
    <property type="component" value="Unassembled WGS sequence"/>
</dbReference>
<feature type="region of interest" description="Disordered" evidence="1">
    <location>
        <begin position="1"/>
        <end position="53"/>
    </location>
</feature>
<comment type="caution">
    <text evidence="3">The sequence shown here is derived from an EMBL/GenBank/DDBJ whole genome shotgun (WGS) entry which is preliminary data.</text>
</comment>
<organism evidence="3 4">
    <name type="scientific">Fusarium kuroshium</name>
    <dbReference type="NCBI Taxonomy" id="2010991"/>
    <lineage>
        <taxon>Eukaryota</taxon>
        <taxon>Fungi</taxon>
        <taxon>Dikarya</taxon>
        <taxon>Ascomycota</taxon>
        <taxon>Pezizomycotina</taxon>
        <taxon>Sordariomycetes</taxon>
        <taxon>Hypocreomycetidae</taxon>
        <taxon>Hypocreales</taxon>
        <taxon>Nectriaceae</taxon>
        <taxon>Fusarium</taxon>
        <taxon>Fusarium solani species complex</taxon>
    </lineage>
</organism>
<dbReference type="PROSITE" id="PS50011">
    <property type="entry name" value="PROTEIN_KINASE_DOM"/>
    <property type="match status" value="1"/>
</dbReference>
<evidence type="ECO:0000313" key="4">
    <source>
        <dbReference type="Proteomes" id="UP000277212"/>
    </source>
</evidence>